<name>A0ABW3B742_9FLAO</name>
<feature type="chain" id="PRO_5046793368" evidence="1">
    <location>
        <begin position="20"/>
        <end position="116"/>
    </location>
</feature>
<keyword evidence="1" id="KW-0732">Signal</keyword>
<evidence type="ECO:0000259" key="2">
    <source>
        <dbReference type="PROSITE" id="PS50846"/>
    </source>
</evidence>
<keyword evidence="4" id="KW-1185">Reference proteome</keyword>
<dbReference type="RefSeq" id="WP_379935918.1">
    <property type="nucleotide sequence ID" value="NZ_JBHTHY010000014.1"/>
</dbReference>
<dbReference type="Gene3D" id="3.30.70.100">
    <property type="match status" value="1"/>
</dbReference>
<reference evidence="4" key="1">
    <citation type="journal article" date="2019" name="Int. J. Syst. Evol. Microbiol.">
        <title>The Global Catalogue of Microorganisms (GCM) 10K type strain sequencing project: providing services to taxonomists for standard genome sequencing and annotation.</title>
        <authorList>
            <consortium name="The Broad Institute Genomics Platform"/>
            <consortium name="The Broad Institute Genome Sequencing Center for Infectious Disease"/>
            <person name="Wu L."/>
            <person name="Ma J."/>
        </authorList>
    </citation>
    <scope>NUCLEOTIDE SEQUENCE [LARGE SCALE GENOMIC DNA]</scope>
    <source>
        <strain evidence="4">CCUG 61948</strain>
    </source>
</reference>
<organism evidence="3 4">
    <name type="scientific">Maribacter chungangensis</name>
    <dbReference type="NCBI Taxonomy" id="1069117"/>
    <lineage>
        <taxon>Bacteria</taxon>
        <taxon>Pseudomonadati</taxon>
        <taxon>Bacteroidota</taxon>
        <taxon>Flavobacteriia</taxon>
        <taxon>Flavobacteriales</taxon>
        <taxon>Flavobacteriaceae</taxon>
        <taxon>Maribacter</taxon>
    </lineage>
</organism>
<feature type="domain" description="HMA" evidence="2">
    <location>
        <begin position="35"/>
        <end position="102"/>
    </location>
</feature>
<evidence type="ECO:0000313" key="3">
    <source>
        <dbReference type="EMBL" id="MFD0799013.1"/>
    </source>
</evidence>
<gene>
    <name evidence="3" type="ORF">ACFQZJ_16185</name>
</gene>
<evidence type="ECO:0000313" key="4">
    <source>
        <dbReference type="Proteomes" id="UP001597012"/>
    </source>
</evidence>
<dbReference type="Proteomes" id="UP001597012">
    <property type="component" value="Unassembled WGS sequence"/>
</dbReference>
<feature type="signal peptide" evidence="1">
    <location>
        <begin position="1"/>
        <end position="19"/>
    </location>
</feature>
<sequence length="116" mass="12656">MKSLLTMLSLFLFVNISLGQENQKDILSLDKNNLSMATIGIEGMACQEGCADKIASNLQHSNGVVSALVSYAEKEAVITYDAGITTPELLKNIITNTKVKDYVCTIDSITIKERIK</sequence>
<evidence type="ECO:0000256" key="1">
    <source>
        <dbReference type="SAM" id="SignalP"/>
    </source>
</evidence>
<accession>A0ABW3B742</accession>
<dbReference type="CDD" id="cd00371">
    <property type="entry name" value="HMA"/>
    <property type="match status" value="1"/>
</dbReference>
<dbReference type="EMBL" id="JBHTHY010000014">
    <property type="protein sequence ID" value="MFD0799013.1"/>
    <property type="molecule type" value="Genomic_DNA"/>
</dbReference>
<dbReference type="InterPro" id="IPR036163">
    <property type="entry name" value="HMA_dom_sf"/>
</dbReference>
<proteinExistence type="predicted"/>
<protein>
    <submittedName>
        <fullName evidence="3">Heavy-metal-associated domain-containing protein</fullName>
    </submittedName>
</protein>
<dbReference type="PROSITE" id="PS50846">
    <property type="entry name" value="HMA_2"/>
    <property type="match status" value="1"/>
</dbReference>
<dbReference type="InterPro" id="IPR006121">
    <property type="entry name" value="HMA_dom"/>
</dbReference>
<dbReference type="SUPFAM" id="SSF55008">
    <property type="entry name" value="HMA, heavy metal-associated domain"/>
    <property type="match status" value="1"/>
</dbReference>
<comment type="caution">
    <text evidence="3">The sequence shown here is derived from an EMBL/GenBank/DDBJ whole genome shotgun (WGS) entry which is preliminary data.</text>
</comment>
<dbReference type="Pfam" id="PF00403">
    <property type="entry name" value="HMA"/>
    <property type="match status" value="1"/>
</dbReference>